<accession>A0A081S0P7</accession>
<dbReference type="Proteomes" id="UP000028002">
    <property type="component" value="Unassembled WGS sequence"/>
</dbReference>
<dbReference type="GO" id="GO:0009289">
    <property type="term" value="C:pilus"/>
    <property type="evidence" value="ECO:0007669"/>
    <property type="project" value="UniProtKB-SubCell"/>
</dbReference>
<dbReference type="PATRIC" id="fig|1393735.3.peg.807"/>
<dbReference type="Pfam" id="PF00419">
    <property type="entry name" value="Fimbrial"/>
    <property type="match status" value="1"/>
</dbReference>
<dbReference type="GO" id="GO:0043709">
    <property type="term" value="P:cell adhesion involved in single-species biofilm formation"/>
    <property type="evidence" value="ECO:0007669"/>
    <property type="project" value="TreeGrafter"/>
</dbReference>
<dbReference type="InterPro" id="IPR054160">
    <property type="entry name" value="MrkD_recept-bd"/>
</dbReference>
<dbReference type="InterPro" id="IPR050263">
    <property type="entry name" value="Bact_Fimbrial_Adh_Pro"/>
</dbReference>
<feature type="domain" description="MrkD-like receptor binding" evidence="6">
    <location>
        <begin position="44"/>
        <end position="169"/>
    </location>
</feature>
<organism evidence="7 8">
    <name type="scientific">Photorhabdus temperata subsp. temperata Meg1</name>
    <dbReference type="NCBI Taxonomy" id="1393735"/>
    <lineage>
        <taxon>Bacteria</taxon>
        <taxon>Pseudomonadati</taxon>
        <taxon>Pseudomonadota</taxon>
        <taxon>Gammaproteobacteria</taxon>
        <taxon>Enterobacterales</taxon>
        <taxon>Morganellaceae</taxon>
        <taxon>Photorhabdus</taxon>
    </lineage>
</organism>
<dbReference type="EMBL" id="JGVH01000007">
    <property type="protein sequence ID" value="KER04500.1"/>
    <property type="molecule type" value="Genomic_DNA"/>
</dbReference>
<gene>
    <name evidence="7" type="ORF">MEG1DRAFT_00789</name>
</gene>
<dbReference type="AlphaFoldDB" id="A0A081S0P7"/>
<evidence type="ECO:0000313" key="8">
    <source>
        <dbReference type="Proteomes" id="UP000028002"/>
    </source>
</evidence>
<dbReference type="Gene3D" id="2.60.40.1090">
    <property type="entry name" value="Fimbrial-type adhesion domain"/>
    <property type="match status" value="1"/>
</dbReference>
<evidence type="ECO:0000313" key="7">
    <source>
        <dbReference type="EMBL" id="KER04500.1"/>
    </source>
</evidence>
<comment type="caution">
    <text evidence="7">The sequence shown here is derived from an EMBL/GenBank/DDBJ whole genome shotgun (WGS) entry which is preliminary data.</text>
</comment>
<evidence type="ECO:0000256" key="3">
    <source>
        <dbReference type="ARBA" id="ARBA00022729"/>
    </source>
</evidence>
<comment type="subcellular location">
    <subcellularLocation>
        <location evidence="1">Fimbrium</location>
    </subcellularLocation>
</comment>
<proteinExistence type="inferred from homology"/>
<sequence>MLSTYNRFKYLLIIVILFSGLAIIPYSFAANCQFDKGFKPEITNLSFGTLYVPRDKPIGTTIYEYRADELANKGNVFYCDTRINTSWGYTAYKNADYNKDAIYESGVPGVGIRINTWGPGYGLDWLPRITNDPVSCDHAGHWYCGNTWGYLTIQLIKIAPTTGSGFVKSDQLIQARVNDRIVHTYRLGNTRIITKSCSLKDTNITVSMGDIKKSDFSGINSTAGGKDFEIILDCDDNVQIQLMLDGKKAKNRLNHVWALDQNYNRTTASGVGMQILYNNQPVIIHSQINIGNSYSGGKYSIPLRARYFQTDRNITPGQANATATMTLTYQ</sequence>
<dbReference type="PANTHER" id="PTHR33420:SF12">
    <property type="entry name" value="FIMBRIN-LIKE PROTEIN FIMI-RELATED"/>
    <property type="match status" value="1"/>
</dbReference>
<feature type="domain" description="Fimbrial-type adhesion" evidence="5">
    <location>
        <begin position="192"/>
        <end position="330"/>
    </location>
</feature>
<evidence type="ECO:0000259" key="5">
    <source>
        <dbReference type="Pfam" id="PF00419"/>
    </source>
</evidence>
<keyword evidence="4" id="KW-0281">Fimbrium</keyword>
<dbReference type="RefSeq" id="WP_023045603.1">
    <property type="nucleotide sequence ID" value="NZ_CAWLUD010000007.1"/>
</dbReference>
<evidence type="ECO:0000256" key="4">
    <source>
        <dbReference type="ARBA" id="ARBA00023263"/>
    </source>
</evidence>
<dbReference type="InterPro" id="IPR000259">
    <property type="entry name" value="Adhesion_dom_fimbrial"/>
</dbReference>
<comment type="similarity">
    <text evidence="2">Belongs to the fimbrial protein family.</text>
</comment>
<protein>
    <submittedName>
        <fullName evidence="7">P pilus assembly protein, pilin FimA</fullName>
    </submittedName>
</protein>
<evidence type="ECO:0000256" key="2">
    <source>
        <dbReference type="ARBA" id="ARBA00006671"/>
    </source>
</evidence>
<dbReference type="SUPFAM" id="SSF49401">
    <property type="entry name" value="Bacterial adhesins"/>
    <property type="match status" value="1"/>
</dbReference>
<evidence type="ECO:0000256" key="1">
    <source>
        <dbReference type="ARBA" id="ARBA00004561"/>
    </source>
</evidence>
<name>A0A081S0P7_PHOTE</name>
<reference evidence="7 8" key="1">
    <citation type="submission" date="2014-03" db="EMBL/GenBank/DDBJ databases">
        <title>Draft Genome of Photorhabdus temperata Meg1.</title>
        <authorList>
            <person name="Hurst S.G.IV."/>
            <person name="Morris K."/>
            <person name="Thomas K."/>
            <person name="Tisa L.S."/>
        </authorList>
    </citation>
    <scope>NUCLEOTIDE SEQUENCE [LARGE SCALE GENOMIC DNA]</scope>
    <source>
        <strain evidence="7 8">Meg1</strain>
    </source>
</reference>
<keyword evidence="3" id="KW-0732">Signal</keyword>
<dbReference type="PANTHER" id="PTHR33420">
    <property type="entry name" value="FIMBRIAL SUBUNIT ELFA-RELATED"/>
    <property type="match status" value="1"/>
</dbReference>
<dbReference type="Pfam" id="PF22003">
    <property type="entry name" value="MrkDrd"/>
    <property type="match status" value="1"/>
</dbReference>
<dbReference type="InterPro" id="IPR008966">
    <property type="entry name" value="Adhesion_dom_sf"/>
</dbReference>
<dbReference type="InterPro" id="IPR036937">
    <property type="entry name" value="Adhesion_dom_fimbrial_sf"/>
</dbReference>
<evidence type="ECO:0000259" key="6">
    <source>
        <dbReference type="Pfam" id="PF22003"/>
    </source>
</evidence>
<dbReference type="Gene3D" id="2.60.40.3310">
    <property type="match status" value="1"/>
</dbReference>